<gene>
    <name evidence="2" type="ORF">TAPDE_005355</name>
</gene>
<dbReference type="eggNOG" id="ENOG502S4CP">
    <property type="taxonomic scope" value="Eukaryota"/>
</dbReference>
<sequence>MKSAEFATFNRLADEMTFYHTMLRSSWDQLYAGSDVKSKLPASKVIAIGIQFCRHLTVHHNIEETTWFPVLAKKMPGFREGEFAKTQHQEMHKGLDVLHPYLIECQKGARDFRREEVRTIMDSFSGILWQHMDEEVVELGAQSMKRYWTLEEMKRMPF</sequence>
<name>R4XNJ0_TAPDE</name>
<evidence type="ECO:0000313" key="3">
    <source>
        <dbReference type="Proteomes" id="UP000013776"/>
    </source>
</evidence>
<dbReference type="AlphaFoldDB" id="R4XNJ0"/>
<dbReference type="Proteomes" id="UP000013776">
    <property type="component" value="Unassembled WGS sequence"/>
</dbReference>
<feature type="domain" description="Hemerythrin-like" evidence="1">
    <location>
        <begin position="13"/>
        <end position="135"/>
    </location>
</feature>
<dbReference type="OrthoDB" id="10044044at2759"/>
<dbReference type="STRING" id="1097556.R4XNJ0"/>
<dbReference type="PANTHER" id="PTHR38048">
    <property type="entry name" value="EXPRESSED PROTEIN"/>
    <property type="match status" value="1"/>
</dbReference>
<dbReference type="VEuPathDB" id="FungiDB:TAPDE_005355"/>
<dbReference type="Pfam" id="PF01814">
    <property type="entry name" value="Hemerythrin"/>
    <property type="match status" value="1"/>
</dbReference>
<dbReference type="PANTHER" id="PTHR38048:SF1">
    <property type="entry name" value="HEMERYTHRIN-LIKE DOMAIN-CONTAINING PROTEIN"/>
    <property type="match status" value="1"/>
</dbReference>
<protein>
    <recommendedName>
        <fullName evidence="1">Hemerythrin-like domain-containing protein</fullName>
    </recommendedName>
</protein>
<evidence type="ECO:0000313" key="2">
    <source>
        <dbReference type="EMBL" id="CCG84809.1"/>
    </source>
</evidence>
<reference evidence="2 3" key="1">
    <citation type="journal article" date="2013" name="MBio">
        <title>Genome sequencing of the plant pathogen Taphrina deformans, the causal agent of peach leaf curl.</title>
        <authorList>
            <person name="Cisse O.H."/>
            <person name="Almeida J.M.G.C.F."/>
            <person name="Fonseca A."/>
            <person name="Kumar A.A."/>
            <person name="Salojaervi J."/>
            <person name="Overmyer K."/>
            <person name="Hauser P.M."/>
            <person name="Pagni M."/>
        </authorList>
    </citation>
    <scope>NUCLEOTIDE SEQUENCE [LARGE SCALE GENOMIC DNA]</scope>
    <source>
        <strain evidence="3">PYCC 5710 / ATCC 11124 / CBS 356.35 / IMI 108563 / JCM 9778 / NBRC 8474</strain>
    </source>
</reference>
<evidence type="ECO:0000259" key="1">
    <source>
        <dbReference type="Pfam" id="PF01814"/>
    </source>
</evidence>
<keyword evidence="3" id="KW-1185">Reference proteome</keyword>
<organism evidence="2 3">
    <name type="scientific">Taphrina deformans (strain PYCC 5710 / ATCC 11124 / CBS 356.35 / IMI 108563 / JCM 9778 / NBRC 8474)</name>
    <name type="common">Peach leaf curl fungus</name>
    <name type="synonym">Lalaria deformans</name>
    <dbReference type="NCBI Taxonomy" id="1097556"/>
    <lineage>
        <taxon>Eukaryota</taxon>
        <taxon>Fungi</taxon>
        <taxon>Dikarya</taxon>
        <taxon>Ascomycota</taxon>
        <taxon>Taphrinomycotina</taxon>
        <taxon>Taphrinomycetes</taxon>
        <taxon>Taphrinales</taxon>
        <taxon>Taphrinaceae</taxon>
        <taxon>Taphrina</taxon>
    </lineage>
</organism>
<dbReference type="InterPro" id="IPR053206">
    <property type="entry name" value="Dimeric_xanthone_biosynth"/>
</dbReference>
<dbReference type="CDD" id="cd12108">
    <property type="entry name" value="Hr-like"/>
    <property type="match status" value="1"/>
</dbReference>
<accession>R4XNJ0</accession>
<dbReference type="Gene3D" id="1.20.120.520">
    <property type="entry name" value="nmb1532 protein domain like"/>
    <property type="match status" value="1"/>
</dbReference>
<proteinExistence type="predicted"/>
<comment type="caution">
    <text evidence="2">The sequence shown here is derived from an EMBL/GenBank/DDBJ whole genome shotgun (WGS) entry which is preliminary data.</text>
</comment>
<dbReference type="InterPro" id="IPR012312">
    <property type="entry name" value="Hemerythrin-like"/>
</dbReference>
<dbReference type="EMBL" id="CAHR02000313">
    <property type="protein sequence ID" value="CCG84809.1"/>
    <property type="molecule type" value="Genomic_DNA"/>
</dbReference>